<evidence type="ECO:0000313" key="3">
    <source>
        <dbReference type="Proteomes" id="UP000256829"/>
    </source>
</evidence>
<keyword evidence="1" id="KW-1133">Transmembrane helix</keyword>
<organism evidence="2 3">
    <name type="scientific">Lysobacter soli</name>
    <dbReference type="NCBI Taxonomy" id="453783"/>
    <lineage>
        <taxon>Bacteria</taxon>
        <taxon>Pseudomonadati</taxon>
        <taxon>Pseudomonadota</taxon>
        <taxon>Gammaproteobacteria</taxon>
        <taxon>Lysobacterales</taxon>
        <taxon>Lysobacteraceae</taxon>
        <taxon>Lysobacter</taxon>
    </lineage>
</organism>
<feature type="transmembrane region" description="Helical" evidence="1">
    <location>
        <begin position="35"/>
        <end position="52"/>
    </location>
</feature>
<feature type="transmembrane region" description="Helical" evidence="1">
    <location>
        <begin position="64"/>
        <end position="81"/>
    </location>
</feature>
<keyword evidence="3" id="KW-1185">Reference proteome</keyword>
<dbReference type="Proteomes" id="UP000256829">
    <property type="component" value="Unassembled WGS sequence"/>
</dbReference>
<dbReference type="AlphaFoldDB" id="A0A3D8VIV4"/>
<accession>A0A3D8VIV4</accession>
<sequence>MALYAVGLLCAAWIKPELQKFFLFRPRWRHGLRASPLGMTAQATVALSLSLMLGSRLTGVDMRYALWLFLASGAFSAIAWSNDAVANRERR</sequence>
<comment type="caution">
    <text evidence="2">The sequence shown here is derived from an EMBL/GenBank/DDBJ whole genome shotgun (WGS) entry which is preliminary data.</text>
</comment>
<dbReference type="EMBL" id="QTJR01000001">
    <property type="protein sequence ID" value="RDY69297.1"/>
    <property type="molecule type" value="Genomic_DNA"/>
</dbReference>
<proteinExistence type="predicted"/>
<protein>
    <submittedName>
        <fullName evidence="2">Uncharacterized protein</fullName>
    </submittedName>
</protein>
<keyword evidence="1" id="KW-0472">Membrane</keyword>
<evidence type="ECO:0000313" key="2">
    <source>
        <dbReference type="EMBL" id="RDY69297.1"/>
    </source>
</evidence>
<keyword evidence="1" id="KW-0812">Transmembrane</keyword>
<gene>
    <name evidence="2" type="ORF">DX912_00530</name>
</gene>
<reference evidence="2 3" key="1">
    <citation type="submission" date="2018-08" db="EMBL/GenBank/DDBJ databases">
        <title>Lysobacter soli KCTC 22011, whole genome shotgun sequence.</title>
        <authorList>
            <person name="Zhang X."/>
            <person name="Feng G."/>
            <person name="Zhu H."/>
        </authorList>
    </citation>
    <scope>NUCLEOTIDE SEQUENCE [LARGE SCALE GENOMIC DNA]</scope>
    <source>
        <strain evidence="2 3">KCTC 22011</strain>
    </source>
</reference>
<name>A0A3D8VIV4_9GAMM</name>
<evidence type="ECO:0000256" key="1">
    <source>
        <dbReference type="SAM" id="Phobius"/>
    </source>
</evidence>